<dbReference type="InterPro" id="IPR001736">
    <property type="entry name" value="PLipase_D/transphosphatidylase"/>
</dbReference>
<dbReference type="eggNOG" id="KOG3964">
    <property type="taxonomic scope" value="Eukaryota"/>
</dbReference>
<dbReference type="CDD" id="cd09137">
    <property type="entry name" value="PLDc_PGS1_euk_2"/>
    <property type="match status" value="1"/>
</dbReference>
<protein>
    <recommendedName>
        <fullName evidence="10">CDP-diacylglycerol--glycerol-3-phosphate 3-phosphatidyltransferase</fullName>
        <ecNumber evidence="10">2.7.8.5</ecNumber>
    </recommendedName>
</protein>
<evidence type="ECO:0000256" key="9">
    <source>
        <dbReference type="ARBA" id="ARBA00048586"/>
    </source>
</evidence>
<keyword evidence="7 10" id="KW-0594">Phospholipid biosynthesis</keyword>
<dbReference type="HOGENOM" id="CLU_030471_1_1_1"/>
<evidence type="ECO:0000256" key="1">
    <source>
        <dbReference type="ARBA" id="ARBA00005042"/>
    </source>
</evidence>
<dbReference type="UniPathway" id="UPA00084">
    <property type="reaction ID" value="UER00503"/>
</dbReference>
<keyword evidence="6 10" id="KW-0443">Lipid metabolism</keyword>
<comment type="caution">
    <text evidence="12">The sequence shown here is derived from an EMBL/GenBank/DDBJ whole genome shotgun (WGS) entry which is preliminary data.</text>
</comment>
<dbReference type="GeneID" id="19894398"/>
<dbReference type="GO" id="GO:0008444">
    <property type="term" value="F:CDP-diacylglycerol-glycerol-3-phosphate 3-phosphatidyltransferase activity"/>
    <property type="evidence" value="ECO:0007669"/>
    <property type="project" value="UniProtKB-EC"/>
</dbReference>
<keyword evidence="10" id="KW-0067">ATP-binding</keyword>
<gene>
    <name evidence="12" type="ORF">PNEG_00700</name>
</gene>
<comment type="catalytic activity">
    <reaction evidence="9 10">
        <text>a CDP-1,2-diacyl-sn-glycerol + sn-glycerol 3-phosphate = a 1,2-diacyl-sn-glycero-3-phospho-(1'-sn-glycero-3'-phosphate) + CMP + H(+)</text>
        <dbReference type="Rhea" id="RHEA:12593"/>
        <dbReference type="ChEBI" id="CHEBI:15378"/>
        <dbReference type="ChEBI" id="CHEBI:57597"/>
        <dbReference type="ChEBI" id="CHEBI:58332"/>
        <dbReference type="ChEBI" id="CHEBI:60110"/>
        <dbReference type="ChEBI" id="CHEBI:60377"/>
        <dbReference type="EC" id="2.7.8.5"/>
    </reaction>
</comment>
<name>M7NUX1_PNEMU</name>
<evidence type="ECO:0000313" key="12">
    <source>
        <dbReference type="EMBL" id="EMR11102.1"/>
    </source>
</evidence>
<comment type="pathway">
    <text evidence="1 10">Phospholipid metabolism; phosphatidylglycerol biosynthesis; phosphatidylglycerol from CDP-diacylglycerol: step 1/2.</text>
</comment>
<dbReference type="PANTHER" id="PTHR12586:SF1">
    <property type="entry name" value="CDP-DIACYLGLYCEROL--GLYCEROL-3-PHOSPHATE 3-PHOSPHATIDYLTRANSFERASE, MITOCHONDRIAL"/>
    <property type="match status" value="1"/>
</dbReference>
<keyword evidence="3 10" id="KW-0444">Lipid biosynthesis</keyword>
<evidence type="ECO:0000256" key="7">
    <source>
        <dbReference type="ARBA" id="ARBA00023209"/>
    </source>
</evidence>
<evidence type="ECO:0000256" key="8">
    <source>
        <dbReference type="ARBA" id="ARBA00023264"/>
    </source>
</evidence>
<proteinExistence type="inferred from homology"/>
<comment type="similarity">
    <text evidence="2 10">Belongs to the CDP-alcohol phosphatidyltransferase class-II family.</text>
</comment>
<dbReference type="CDD" id="cd09135">
    <property type="entry name" value="PLDc_PGS1_euk_1"/>
    <property type="match status" value="1"/>
</dbReference>
<dbReference type="PIRSF" id="PIRSF000850">
    <property type="entry name" value="Phospholipase_D_PSS"/>
    <property type="match status" value="1"/>
</dbReference>
<keyword evidence="8 10" id="KW-1208">Phospholipid metabolism</keyword>
<evidence type="ECO:0000256" key="2">
    <source>
        <dbReference type="ARBA" id="ARBA00010682"/>
    </source>
</evidence>
<dbReference type="SMART" id="SM00155">
    <property type="entry name" value="PLDc"/>
    <property type="match status" value="2"/>
</dbReference>
<dbReference type="VEuPathDB" id="FungiDB:PNEG_00700"/>
<keyword evidence="13" id="KW-1185">Reference proteome</keyword>
<keyword evidence="10" id="KW-0496">Mitochondrion</keyword>
<dbReference type="AlphaFoldDB" id="M7NUX1"/>
<evidence type="ECO:0000256" key="10">
    <source>
        <dbReference type="RuleBase" id="RU365024"/>
    </source>
</evidence>
<evidence type="ECO:0000256" key="4">
    <source>
        <dbReference type="ARBA" id="ARBA00022679"/>
    </source>
</evidence>
<evidence type="ECO:0000259" key="11">
    <source>
        <dbReference type="SMART" id="SM00155"/>
    </source>
</evidence>
<dbReference type="RefSeq" id="XP_007872599.1">
    <property type="nucleotide sequence ID" value="XM_007874408.1"/>
</dbReference>
<dbReference type="Proteomes" id="UP000011958">
    <property type="component" value="Unassembled WGS sequence"/>
</dbReference>
<evidence type="ECO:0000256" key="6">
    <source>
        <dbReference type="ARBA" id="ARBA00023098"/>
    </source>
</evidence>
<evidence type="ECO:0000256" key="3">
    <source>
        <dbReference type="ARBA" id="ARBA00022516"/>
    </source>
</evidence>
<evidence type="ECO:0000256" key="5">
    <source>
        <dbReference type="ARBA" id="ARBA00022737"/>
    </source>
</evidence>
<evidence type="ECO:0000313" key="13">
    <source>
        <dbReference type="Proteomes" id="UP000011958"/>
    </source>
</evidence>
<organism evidence="12 13">
    <name type="scientific">Pneumocystis murina (strain B123)</name>
    <name type="common">Mouse pneumocystis pneumonia agent</name>
    <name type="synonym">Pneumocystis carinii f. sp. muris</name>
    <dbReference type="NCBI Taxonomy" id="1069680"/>
    <lineage>
        <taxon>Eukaryota</taxon>
        <taxon>Fungi</taxon>
        <taxon>Dikarya</taxon>
        <taxon>Ascomycota</taxon>
        <taxon>Taphrinomycotina</taxon>
        <taxon>Pneumocystomycetes</taxon>
        <taxon>Pneumocystaceae</taxon>
        <taxon>Pneumocystis</taxon>
    </lineage>
</organism>
<dbReference type="Gene3D" id="3.30.870.10">
    <property type="entry name" value="Endonuclease Chain A"/>
    <property type="match status" value="2"/>
</dbReference>
<dbReference type="EMBL" id="AFWA02000002">
    <property type="protein sequence ID" value="EMR11102.1"/>
    <property type="molecule type" value="Genomic_DNA"/>
</dbReference>
<dbReference type="EC" id="2.7.8.5" evidence="10"/>
<accession>M7NUX1</accession>
<dbReference type="STRING" id="1069680.M7NUX1"/>
<dbReference type="SUPFAM" id="SSF56024">
    <property type="entry name" value="Phospholipase D/nuclease"/>
    <property type="match status" value="2"/>
</dbReference>
<reference evidence="13" key="1">
    <citation type="journal article" date="2016" name="Nat. Commun.">
        <title>Genome analysis of three Pneumocystis species reveals adaptation mechanisms to life exclusively in mammalian hosts.</title>
        <authorList>
            <person name="Ma L."/>
            <person name="Chen Z."/>
            <person name="Huang D.W."/>
            <person name="Kutty G."/>
            <person name="Ishihara M."/>
            <person name="Wang H."/>
            <person name="Abouelleil A."/>
            <person name="Bishop L."/>
            <person name="Davey E."/>
            <person name="Deng R."/>
            <person name="Deng X."/>
            <person name="Fan L."/>
            <person name="Fantoni G."/>
            <person name="Fitzgerald M."/>
            <person name="Gogineni E."/>
            <person name="Goldberg J.M."/>
            <person name="Handley G."/>
            <person name="Hu X."/>
            <person name="Huber C."/>
            <person name="Jiao X."/>
            <person name="Jones K."/>
            <person name="Levin J.Z."/>
            <person name="Liu Y."/>
            <person name="Macdonald P."/>
            <person name="Melnikov A."/>
            <person name="Raley C."/>
            <person name="Sassi M."/>
            <person name="Sherman B.T."/>
            <person name="Song X."/>
            <person name="Sykes S."/>
            <person name="Tran B."/>
            <person name="Walsh L."/>
            <person name="Xia Y."/>
            <person name="Yang J."/>
            <person name="Young S."/>
            <person name="Zeng Q."/>
            <person name="Zheng X."/>
            <person name="Stephens R."/>
            <person name="Nusbaum C."/>
            <person name="Birren B.W."/>
            <person name="Azadi P."/>
            <person name="Lempicki R.A."/>
            <person name="Cuomo C.A."/>
            <person name="Kovacs J.A."/>
        </authorList>
    </citation>
    <scope>NUCLEOTIDE SEQUENCE [LARGE SCALE GENOMIC DNA]</scope>
    <source>
        <strain evidence="13">B123</strain>
    </source>
</reference>
<feature type="domain" description="PLD phosphodiesterase" evidence="11">
    <location>
        <begin position="166"/>
        <end position="190"/>
    </location>
</feature>
<dbReference type="GO" id="GO:0031966">
    <property type="term" value="C:mitochondrial membrane"/>
    <property type="evidence" value="ECO:0007669"/>
    <property type="project" value="EnsemblFungi"/>
</dbReference>
<dbReference type="PANTHER" id="PTHR12586">
    <property type="entry name" value="CDP-DIACYLGLYCEROL--SERINE O-PHOSPHATIDYLTRANSFERASE"/>
    <property type="match status" value="1"/>
</dbReference>
<keyword evidence="4 10" id="KW-0808">Transferase</keyword>
<keyword evidence="10" id="KW-0547">Nucleotide-binding</keyword>
<dbReference type="GO" id="GO:0005524">
    <property type="term" value="F:ATP binding"/>
    <property type="evidence" value="ECO:0007669"/>
    <property type="project" value="UniProtKB-KW"/>
</dbReference>
<dbReference type="OrthoDB" id="10250191at2759"/>
<comment type="subcellular location">
    <subcellularLocation>
        <location evidence="10">Mitochondrion</location>
    </subcellularLocation>
</comment>
<sequence>MLFKGFIARELIPNAQNELKSSLQRVSEPVLEDLLEGLSQFAPSFVLSKEKITILTEPKEFFFTLKNKILNAKRRVFLSTLYIGKSEYELYTVLHKALSLNMDLRVSILMDALRGTREAPNPTSASLLVPLISLFGKHRVDICMYHTPNFSGLKKMLPSRINECWGVQHMKIYGFDDEVILSGANLSCEYFTNRQDRYHLFSSPQLTDFYATIHQFISSISYKVVPSDSPEKVALVWLKDTNCPEPTKDPENFRRHSTSALLKLLKPTPINTNEVFSTIVYPLFQFSPIFKPYDFSTEKKGICLILDTFLSSQSSDYDWIFTSGYFNTHKDYSKRLLTSNSKGCVIVSSQQANSFYNSPWPSKMIPSAYSFLAERFLLNVYKANKQNNIHLEEWKNGRYGEGGWTYHAKGLWIMPSPENKAKGRKPYITFIGSSNFSRRSHSLDLEATALIITFDTELQKSLRDEIENFRSYSKKVNLNDFSSPDRKTGWFVKFCVWILGRMF</sequence>
<dbReference type="GO" id="GO:0032049">
    <property type="term" value="P:cardiolipin biosynthetic process"/>
    <property type="evidence" value="ECO:0007669"/>
    <property type="project" value="EnsemblFungi"/>
</dbReference>
<dbReference type="OMA" id="HKCLAQC"/>
<dbReference type="InterPro" id="IPR016270">
    <property type="entry name" value="PGS1"/>
</dbReference>
<keyword evidence="5" id="KW-0677">Repeat</keyword>
<comment type="function">
    <text evidence="10">Functions in the biosynthesis of the anionic phospholipids phosphatidylglycerol and cardiolipin.</text>
</comment>
<feature type="domain" description="PLD phosphodiesterase" evidence="11">
    <location>
        <begin position="402"/>
        <end position="440"/>
    </location>
</feature>